<evidence type="ECO:0000259" key="1">
    <source>
        <dbReference type="Pfam" id="PF16916"/>
    </source>
</evidence>
<dbReference type="InterPro" id="IPR027470">
    <property type="entry name" value="Cation_efflux_CTD"/>
</dbReference>
<dbReference type="Gene3D" id="3.30.70.1350">
    <property type="entry name" value="Cation efflux protein, cytoplasmic domain"/>
    <property type="match status" value="1"/>
</dbReference>
<organism evidence="2 3">
    <name type="scientific">Methylocystis borbori</name>
    <dbReference type="NCBI Taxonomy" id="3118750"/>
    <lineage>
        <taxon>Bacteria</taxon>
        <taxon>Pseudomonadati</taxon>
        <taxon>Pseudomonadota</taxon>
        <taxon>Alphaproteobacteria</taxon>
        <taxon>Hyphomicrobiales</taxon>
        <taxon>Methylocystaceae</taxon>
        <taxon>Methylocystis</taxon>
    </lineage>
</organism>
<sequence>DPAVAAALGAALARSAGGPISAVHDVRMRETARGYIVNYRAQAYPAVSVQTAYDAIEEIERRARQEFPTIWRIVARIQPEGP</sequence>
<comment type="caution">
    <text evidence="2">The sequence shown here is derived from an EMBL/GenBank/DDBJ whole genome shotgun (WGS) entry which is preliminary data.</text>
</comment>
<feature type="non-terminal residue" evidence="2">
    <location>
        <position position="1"/>
    </location>
</feature>
<protein>
    <submittedName>
        <fullName evidence="2">Cation transporter dimerization domain-containing protein</fullName>
    </submittedName>
</protein>
<dbReference type="RefSeq" id="WP_332083020.1">
    <property type="nucleotide sequence ID" value="NZ_JAZHYN010000071.1"/>
</dbReference>
<feature type="domain" description="Cation efflux protein cytoplasmic" evidence="1">
    <location>
        <begin position="20"/>
        <end position="78"/>
    </location>
</feature>
<evidence type="ECO:0000313" key="2">
    <source>
        <dbReference type="EMBL" id="MEF3367987.1"/>
    </source>
</evidence>
<evidence type="ECO:0000313" key="3">
    <source>
        <dbReference type="Proteomes" id="UP001350748"/>
    </source>
</evidence>
<dbReference type="Proteomes" id="UP001350748">
    <property type="component" value="Unassembled WGS sequence"/>
</dbReference>
<dbReference type="EMBL" id="JAZHYN010000071">
    <property type="protein sequence ID" value="MEF3367987.1"/>
    <property type="molecule type" value="Genomic_DNA"/>
</dbReference>
<keyword evidence="3" id="KW-1185">Reference proteome</keyword>
<dbReference type="SUPFAM" id="SSF160240">
    <property type="entry name" value="Cation efflux protein cytoplasmic domain-like"/>
    <property type="match status" value="1"/>
</dbReference>
<dbReference type="Pfam" id="PF16916">
    <property type="entry name" value="ZT_dimer"/>
    <property type="match status" value="1"/>
</dbReference>
<dbReference type="InterPro" id="IPR036837">
    <property type="entry name" value="Cation_efflux_CTD_sf"/>
</dbReference>
<reference evidence="2 3" key="1">
    <citation type="submission" date="2024-02" db="EMBL/GenBank/DDBJ databases">
        <authorList>
            <person name="Grouzdev D."/>
        </authorList>
    </citation>
    <scope>NUCLEOTIDE SEQUENCE [LARGE SCALE GENOMIC DNA]</scope>
    <source>
        <strain evidence="2 3">9N</strain>
    </source>
</reference>
<name>A0ABU7XLR6_9HYPH</name>
<gene>
    <name evidence="2" type="ORF">V3H18_15740</name>
</gene>
<proteinExistence type="predicted"/>
<accession>A0ABU7XLR6</accession>